<dbReference type="EMBL" id="QZDT01000017">
    <property type="protein sequence ID" value="NBJ93264.1"/>
    <property type="molecule type" value="Genomic_DNA"/>
</dbReference>
<evidence type="ECO:0000256" key="2">
    <source>
        <dbReference type="SAM" id="Phobius"/>
    </source>
</evidence>
<sequence length="651" mass="74280">MIAELFLSFLEISISTSLIILLLLLLTPLFMKRYAAKWKYWIWILIALRLVMPYNVADGASFIRTLSQSMAQTEAALEKAYADSPPNLSEQGTVPRAIVIELPAQMTSPIAAQAEKSSSGITMLDLAAYGWMFGVLLFLSVHLLSYLRYKSQVAKRGVTIKDTDILLMMLALKHELHIKCTVHVMKYSGAGSPMVMGFFRHVLILPDEQYSPEELFFILKHEMVHLKRKDVCLKLLFVMANAVHWFNPLIWFMQKEAEVDMELSCDERVTQDADYATRKAYTETLLSTLSKQCAKRKLLSTQFYGEKQIMQKRFQNILIKTRKRNGAVLLLFAAVLTISLGTLVGCSVGKENLEEQVEGIPLQTENGSLPEEDASVSSSNEPEDGTGNEDVLQEDVSGKEAVAENTRVLTIMKEGEPEEKQATLVVDQTIYHEFSFYLPDGEWQKKEAATWQAVANENVRLWAACFEKDYDIDVEQLLENDGYEEENGEFVRQEEEIIYKTRLYEDGDNIWWIEYCYPAEAEEGWGRELPVIADTFAVIAPAAMVDGYISAFDNGFVTIDEQIWATVGSEYWKPEYNEDAGFEIVDAEGEDITYPLHEDCTFFILENHYDPTIELSENEFADYLTEMEYPVLWIFELEDGQIKSIVEQYIP</sequence>
<feature type="transmembrane region" description="Helical" evidence="2">
    <location>
        <begin position="126"/>
        <end position="147"/>
    </location>
</feature>
<evidence type="ECO:0000259" key="3">
    <source>
        <dbReference type="Pfam" id="PF05569"/>
    </source>
</evidence>
<feature type="transmembrane region" description="Helical" evidence="2">
    <location>
        <begin position="6"/>
        <end position="26"/>
    </location>
</feature>
<keyword evidence="2" id="KW-0472">Membrane</keyword>
<organism evidence="4 5">
    <name type="scientific">Parablautia muri</name>
    <dbReference type="NCBI Taxonomy" id="2320879"/>
    <lineage>
        <taxon>Bacteria</taxon>
        <taxon>Bacillati</taxon>
        <taxon>Bacillota</taxon>
        <taxon>Clostridia</taxon>
        <taxon>Lachnospirales</taxon>
        <taxon>Lachnospiraceae</taxon>
        <taxon>Parablautia</taxon>
    </lineage>
</organism>
<dbReference type="PANTHER" id="PTHR34978:SF3">
    <property type="entry name" value="SLR0241 PROTEIN"/>
    <property type="match status" value="1"/>
</dbReference>
<dbReference type="InterPro" id="IPR052173">
    <property type="entry name" value="Beta-lactam_resp_regulator"/>
</dbReference>
<feature type="domain" description="Peptidase M56" evidence="3">
    <location>
        <begin position="8"/>
        <end position="317"/>
    </location>
</feature>
<evidence type="ECO:0000256" key="1">
    <source>
        <dbReference type="SAM" id="MobiDB-lite"/>
    </source>
</evidence>
<gene>
    <name evidence="4" type="ORF">D5281_11830</name>
</gene>
<evidence type="ECO:0000313" key="5">
    <source>
        <dbReference type="Proteomes" id="UP001154420"/>
    </source>
</evidence>
<dbReference type="Pfam" id="PF05569">
    <property type="entry name" value="Peptidase_M56"/>
    <property type="match status" value="1"/>
</dbReference>
<keyword evidence="5" id="KW-1185">Reference proteome</keyword>
<dbReference type="AlphaFoldDB" id="A0A9X5GSJ8"/>
<dbReference type="CDD" id="cd07341">
    <property type="entry name" value="M56_BlaR1_MecR1_like"/>
    <property type="match status" value="1"/>
</dbReference>
<dbReference type="RefSeq" id="WP_160560389.1">
    <property type="nucleotide sequence ID" value="NZ_QZDT01000017.1"/>
</dbReference>
<feature type="compositionally biased region" description="Acidic residues" evidence="1">
    <location>
        <begin position="381"/>
        <end position="392"/>
    </location>
</feature>
<accession>A0A9X5GSJ8</accession>
<reference evidence="4" key="1">
    <citation type="submission" date="2018-09" db="EMBL/GenBank/DDBJ databases">
        <title>Murine metabolic-syndrome-specific gut microbial biobank.</title>
        <authorList>
            <person name="Liu C."/>
        </authorList>
    </citation>
    <scope>NUCLEOTIDE SEQUENCE</scope>
    <source>
        <strain evidence="4">D42-62</strain>
    </source>
</reference>
<dbReference type="InterPro" id="IPR008756">
    <property type="entry name" value="Peptidase_M56"/>
</dbReference>
<proteinExistence type="predicted"/>
<name>A0A9X5GSJ8_9FIRM</name>
<evidence type="ECO:0000313" key="4">
    <source>
        <dbReference type="EMBL" id="NBJ93264.1"/>
    </source>
</evidence>
<comment type="caution">
    <text evidence="4">The sequence shown here is derived from an EMBL/GenBank/DDBJ whole genome shotgun (WGS) entry which is preliminary data.</text>
</comment>
<feature type="transmembrane region" description="Helical" evidence="2">
    <location>
        <begin position="327"/>
        <end position="345"/>
    </location>
</feature>
<feature type="region of interest" description="Disordered" evidence="1">
    <location>
        <begin position="360"/>
        <end position="392"/>
    </location>
</feature>
<feature type="transmembrane region" description="Helical" evidence="2">
    <location>
        <begin position="38"/>
        <end position="57"/>
    </location>
</feature>
<keyword evidence="2" id="KW-0812">Transmembrane</keyword>
<dbReference type="OrthoDB" id="9770467at2"/>
<protein>
    <submittedName>
        <fullName evidence="4">M56 family metallopeptidase</fullName>
    </submittedName>
</protein>
<dbReference type="PANTHER" id="PTHR34978">
    <property type="entry name" value="POSSIBLE SENSOR-TRANSDUCER PROTEIN BLAR"/>
    <property type="match status" value="1"/>
</dbReference>
<dbReference type="Proteomes" id="UP001154420">
    <property type="component" value="Unassembled WGS sequence"/>
</dbReference>
<keyword evidence="2" id="KW-1133">Transmembrane helix</keyword>